<dbReference type="PROSITE" id="PS00063">
    <property type="entry name" value="ALDOKETO_REDUCTASE_3"/>
    <property type="match status" value="1"/>
</dbReference>
<evidence type="ECO:0000313" key="8">
    <source>
        <dbReference type="EMBL" id="KFM81297.1"/>
    </source>
</evidence>
<gene>
    <name evidence="8" type="ORF">X975_05555</name>
</gene>
<dbReference type="Proteomes" id="UP000054359">
    <property type="component" value="Unassembled WGS sequence"/>
</dbReference>
<dbReference type="InterPro" id="IPR020471">
    <property type="entry name" value="AKR"/>
</dbReference>
<keyword evidence="2" id="KW-0521">NADP</keyword>
<dbReference type="AlphaFoldDB" id="A0A087UVA8"/>
<evidence type="ECO:0000256" key="5">
    <source>
        <dbReference type="PIRSR" id="PIRSR000097-2"/>
    </source>
</evidence>
<evidence type="ECO:0000256" key="2">
    <source>
        <dbReference type="ARBA" id="ARBA00022857"/>
    </source>
</evidence>
<protein>
    <submittedName>
        <fullName evidence="8">Alcohol dehydrogenase [NADP(+)]</fullName>
    </submittedName>
</protein>
<dbReference type="InterPro" id="IPR018170">
    <property type="entry name" value="Aldo/ket_reductase_CS"/>
</dbReference>
<sequence>MFRYLKGGCIDLFPENNFQAQKMEYAEIKEKSIMLSSGYRMPLVGLGTWQINDEESVRIAIEAAVEAGYLHIDTAFAYQNEAFIGKALRNLFNQRKVRREDMFIVTKLPANGMHREAVEHFMRKSLSALQLDYVDLYLIHSPVASQRTDNDEDFILVEDGVFMGDHTIDLCETWSAMERLVDKHLVKSIGLSNFNSKQVRRIHQNARIKPAVLQVECHAYLPQKQLHEFCMTLSIALVAYSPLGSPGLPEFAQKHFGIEYHQERLLDDELLKSVARKHKRSPAQILLRYLIERGIAVIPKSCNPTRIEENIQVFDFSLEKEDLCILKSLGGKNLRYFSFDFFNKMKDHPEYPFHAPY</sequence>
<feature type="site" description="Lowers pKa of active site Tyr" evidence="6">
    <location>
        <position position="107"/>
    </location>
</feature>
<proteinExistence type="inferred from homology"/>
<reference evidence="8 9" key="1">
    <citation type="submission" date="2013-11" db="EMBL/GenBank/DDBJ databases">
        <title>Genome sequencing of Stegodyphus mimosarum.</title>
        <authorList>
            <person name="Bechsgaard J."/>
        </authorList>
    </citation>
    <scope>NUCLEOTIDE SEQUENCE [LARGE SCALE GENOMIC DNA]</scope>
</reference>
<keyword evidence="3" id="KW-0560">Oxidoreductase</keyword>
<name>A0A087UVA8_STEMI</name>
<dbReference type="OrthoDB" id="416253at2759"/>
<dbReference type="STRING" id="407821.A0A087UVA8"/>
<dbReference type="PRINTS" id="PR00069">
    <property type="entry name" value="ALDKETRDTASE"/>
</dbReference>
<dbReference type="PANTHER" id="PTHR11732">
    <property type="entry name" value="ALDO/KETO REDUCTASE"/>
    <property type="match status" value="1"/>
</dbReference>
<dbReference type="PROSITE" id="PS00062">
    <property type="entry name" value="ALDOKETO_REDUCTASE_2"/>
    <property type="match status" value="1"/>
</dbReference>
<comment type="similarity">
    <text evidence="1">Belongs to the aldo/keto reductase family.</text>
</comment>
<feature type="binding site" evidence="5">
    <location>
        <position position="140"/>
    </location>
    <ligand>
        <name>substrate</name>
    </ligand>
</feature>
<dbReference type="FunFam" id="3.20.20.100:FF:000006">
    <property type="entry name" value="Aldo-keto reductase family 1 member A1"/>
    <property type="match status" value="1"/>
</dbReference>
<dbReference type="InterPro" id="IPR036812">
    <property type="entry name" value="NAD(P)_OxRdtase_dom_sf"/>
</dbReference>
<evidence type="ECO:0000256" key="3">
    <source>
        <dbReference type="ARBA" id="ARBA00023002"/>
    </source>
</evidence>
<dbReference type="GO" id="GO:0016491">
    <property type="term" value="F:oxidoreductase activity"/>
    <property type="evidence" value="ECO:0007669"/>
    <property type="project" value="UniProtKB-KW"/>
</dbReference>
<evidence type="ECO:0000259" key="7">
    <source>
        <dbReference type="Pfam" id="PF00248"/>
    </source>
</evidence>
<dbReference type="EMBL" id="KK121827">
    <property type="protein sequence ID" value="KFM81297.1"/>
    <property type="molecule type" value="Genomic_DNA"/>
</dbReference>
<feature type="domain" description="NADP-dependent oxidoreductase" evidence="7">
    <location>
        <begin position="44"/>
        <end position="328"/>
    </location>
</feature>
<dbReference type="Gene3D" id="3.20.20.100">
    <property type="entry name" value="NADP-dependent oxidoreductase domain"/>
    <property type="match status" value="1"/>
</dbReference>
<organism evidence="8 9">
    <name type="scientific">Stegodyphus mimosarum</name>
    <name type="common">African social velvet spider</name>
    <dbReference type="NCBI Taxonomy" id="407821"/>
    <lineage>
        <taxon>Eukaryota</taxon>
        <taxon>Metazoa</taxon>
        <taxon>Ecdysozoa</taxon>
        <taxon>Arthropoda</taxon>
        <taxon>Chelicerata</taxon>
        <taxon>Arachnida</taxon>
        <taxon>Araneae</taxon>
        <taxon>Araneomorphae</taxon>
        <taxon>Entelegynae</taxon>
        <taxon>Eresoidea</taxon>
        <taxon>Eresidae</taxon>
        <taxon>Stegodyphus</taxon>
    </lineage>
</organism>
<evidence type="ECO:0000313" key="9">
    <source>
        <dbReference type="Proteomes" id="UP000054359"/>
    </source>
</evidence>
<evidence type="ECO:0000256" key="4">
    <source>
        <dbReference type="PIRSR" id="PIRSR000097-1"/>
    </source>
</evidence>
<evidence type="ECO:0000256" key="1">
    <source>
        <dbReference type="ARBA" id="ARBA00007905"/>
    </source>
</evidence>
<evidence type="ECO:0000256" key="6">
    <source>
        <dbReference type="PIRSR" id="PIRSR000097-3"/>
    </source>
</evidence>
<keyword evidence="9" id="KW-1185">Reference proteome</keyword>
<dbReference type="InterPro" id="IPR023210">
    <property type="entry name" value="NADP_OxRdtase_dom"/>
</dbReference>
<dbReference type="OMA" id="CKENSIR"/>
<dbReference type="PIRSF" id="PIRSF000097">
    <property type="entry name" value="AKR"/>
    <property type="match status" value="1"/>
</dbReference>
<dbReference type="SUPFAM" id="SSF51430">
    <property type="entry name" value="NAD(P)-linked oxidoreductase"/>
    <property type="match status" value="1"/>
</dbReference>
<dbReference type="Pfam" id="PF00248">
    <property type="entry name" value="Aldo_ket_red"/>
    <property type="match status" value="1"/>
</dbReference>
<feature type="active site" description="Proton donor" evidence="4">
    <location>
        <position position="78"/>
    </location>
</feature>
<accession>A0A087UVA8</accession>
<feature type="non-terminal residue" evidence="8">
    <location>
        <position position="357"/>
    </location>
</feature>